<keyword evidence="8" id="KW-0812">Transmembrane</keyword>
<dbReference type="InterPro" id="IPR004634">
    <property type="entry name" value="Pept_S49_pIV"/>
</dbReference>
<evidence type="ECO:0000256" key="1">
    <source>
        <dbReference type="ARBA" id="ARBA00004370"/>
    </source>
</evidence>
<organism evidence="10 11">
    <name type="scientific">Desulfopila aestuarii DSM 18488</name>
    <dbReference type="NCBI Taxonomy" id="1121416"/>
    <lineage>
        <taxon>Bacteria</taxon>
        <taxon>Pseudomonadati</taxon>
        <taxon>Thermodesulfobacteriota</taxon>
        <taxon>Desulfobulbia</taxon>
        <taxon>Desulfobulbales</taxon>
        <taxon>Desulfocapsaceae</taxon>
        <taxon>Desulfopila</taxon>
    </lineage>
</organism>
<dbReference type="STRING" id="1121416.SAMN02745220_01293"/>
<dbReference type="SUPFAM" id="SSF52096">
    <property type="entry name" value="ClpP/crotonase"/>
    <property type="match status" value="2"/>
</dbReference>
<keyword evidence="6 8" id="KW-0472">Membrane</keyword>
<keyword evidence="4" id="KW-0378">Hydrolase</keyword>
<dbReference type="GO" id="GO:0008236">
    <property type="term" value="F:serine-type peptidase activity"/>
    <property type="evidence" value="ECO:0007669"/>
    <property type="project" value="UniProtKB-KW"/>
</dbReference>
<evidence type="ECO:0000256" key="8">
    <source>
        <dbReference type="SAM" id="Phobius"/>
    </source>
</evidence>
<dbReference type="InterPro" id="IPR004635">
    <property type="entry name" value="Pept_S49_SppA"/>
</dbReference>
<evidence type="ECO:0000259" key="9">
    <source>
        <dbReference type="Pfam" id="PF01343"/>
    </source>
</evidence>
<dbReference type="OrthoDB" id="9764363at2"/>
<evidence type="ECO:0000256" key="6">
    <source>
        <dbReference type="ARBA" id="ARBA00023136"/>
    </source>
</evidence>
<comment type="similarity">
    <text evidence="2">Belongs to the peptidase S49 family.</text>
</comment>
<dbReference type="InterPro" id="IPR029045">
    <property type="entry name" value="ClpP/crotonase-like_dom_sf"/>
</dbReference>
<dbReference type="NCBIfam" id="TIGR00705">
    <property type="entry name" value="SppA_67K"/>
    <property type="match status" value="1"/>
</dbReference>
<evidence type="ECO:0000256" key="7">
    <source>
        <dbReference type="PIRSR" id="PIRSR001217-1"/>
    </source>
</evidence>
<dbReference type="PANTHER" id="PTHR33209">
    <property type="entry name" value="PROTEASE 4"/>
    <property type="match status" value="1"/>
</dbReference>
<dbReference type="PANTHER" id="PTHR33209:SF1">
    <property type="entry name" value="PEPTIDASE S49 DOMAIN-CONTAINING PROTEIN"/>
    <property type="match status" value="1"/>
</dbReference>
<gene>
    <name evidence="10" type="ORF">SAMN02745220_01293</name>
</gene>
<dbReference type="CDD" id="cd07023">
    <property type="entry name" value="S49_Sppa_N_C"/>
    <property type="match status" value="1"/>
</dbReference>
<dbReference type="GO" id="GO:0016020">
    <property type="term" value="C:membrane"/>
    <property type="evidence" value="ECO:0007669"/>
    <property type="project" value="UniProtKB-SubCell"/>
</dbReference>
<dbReference type="InterPro" id="IPR047272">
    <property type="entry name" value="S49_SppA_C"/>
</dbReference>
<dbReference type="AlphaFoldDB" id="A0A1M7Y2B4"/>
<dbReference type="NCBIfam" id="TIGR00706">
    <property type="entry name" value="SppA_dom"/>
    <property type="match status" value="1"/>
</dbReference>
<accession>A0A1M7Y2B4</accession>
<feature type="domain" description="Peptidase S49" evidence="9">
    <location>
        <begin position="391"/>
        <end position="542"/>
    </location>
</feature>
<dbReference type="Gene3D" id="3.90.226.10">
    <property type="entry name" value="2-enoyl-CoA Hydratase, Chain A, domain 1"/>
    <property type="match status" value="3"/>
</dbReference>
<reference evidence="10 11" key="1">
    <citation type="submission" date="2016-12" db="EMBL/GenBank/DDBJ databases">
        <authorList>
            <person name="Song W.-J."/>
            <person name="Kurnit D.M."/>
        </authorList>
    </citation>
    <scope>NUCLEOTIDE SEQUENCE [LARGE SCALE GENOMIC DNA]</scope>
    <source>
        <strain evidence="10 11">DSM 18488</strain>
    </source>
</reference>
<evidence type="ECO:0000313" key="11">
    <source>
        <dbReference type="Proteomes" id="UP000184603"/>
    </source>
</evidence>
<protein>
    <submittedName>
        <fullName evidence="10">Signal peptide peptidase A. Serine peptidase. MEROPS family S49</fullName>
    </submittedName>
</protein>
<dbReference type="InterPro" id="IPR002142">
    <property type="entry name" value="Peptidase_S49"/>
</dbReference>
<dbReference type="InterPro" id="IPR047217">
    <property type="entry name" value="S49_SppA_67K_type_N"/>
</dbReference>
<keyword evidence="8" id="KW-1133">Transmembrane helix</keyword>
<feature type="transmembrane region" description="Helical" evidence="8">
    <location>
        <begin position="21"/>
        <end position="43"/>
    </location>
</feature>
<evidence type="ECO:0000256" key="4">
    <source>
        <dbReference type="ARBA" id="ARBA00022801"/>
    </source>
</evidence>
<sequence>MKDLVFSILNIFKYVGRIFSFIRNTFVNIILIILVLFFTITVFTSGPADIPNNSILKLSLTGDIVEERRTTSAFESFLNESLSGQESPSYMVLQDILDLIETAAFDPAIENILLDLKDLGKIGLDQMQTIGHSLEIFKHQNKKVFAAEDFYTQKQYYLASYADTIILNPMGGVELHGLGLYPLYFKDALDKLQVNYHIFRVGTYKSAIEPITRNSMSDEARSQNLHWLSTLWNTYTQDVARQRGLTTQTLNDYINNIDVLLAETKGDTAKLALDNRLVDLVLTREELTSHLEMKTGSRSEASIVSTSDYLSHIEPSYTESDDDQPQIGIIVAEGNIVGGKQPAGIIGSDSLTERLRSARTNKMIKGVVLRINSGGGSAFASEIIRQEILELKKAGKPVVVSMGSMAASGGYWISANADQIWASPVTLTGSIGIFGAIPTFENSLAHLGIHSDGVGTTPLSAGINLTRPLAPAVKASIQLTVNNGYNRFLDIVEQGRKIDKEQMPSIAEGRVFSGKTAKDLGLVDNLGSLNEAIDAVATLAGLHEFSPIYINRKLSVREELIQSFSTSISAFLPGLISSTPALGLYRELREQFGNLFLTSDPNGVYAHALLPLLD</sequence>
<feature type="active site" description="Proton donor/acceptor" evidence="7">
    <location>
        <position position="205"/>
    </location>
</feature>
<evidence type="ECO:0000313" key="10">
    <source>
        <dbReference type="EMBL" id="SHO46008.1"/>
    </source>
</evidence>
<dbReference type="RefSeq" id="WP_073612623.1">
    <property type="nucleotide sequence ID" value="NZ_FRFE01000004.1"/>
</dbReference>
<keyword evidence="11" id="KW-1185">Reference proteome</keyword>
<dbReference type="CDD" id="cd07018">
    <property type="entry name" value="S49_SppA_67K_type"/>
    <property type="match status" value="1"/>
</dbReference>
<keyword evidence="5" id="KW-0720">Serine protease</keyword>
<evidence type="ECO:0000256" key="2">
    <source>
        <dbReference type="ARBA" id="ARBA00008683"/>
    </source>
</evidence>
<evidence type="ECO:0000256" key="5">
    <source>
        <dbReference type="ARBA" id="ARBA00022825"/>
    </source>
</evidence>
<keyword evidence="3" id="KW-0645">Protease</keyword>
<feature type="domain" description="Peptidase S49" evidence="9">
    <location>
        <begin position="137"/>
        <end position="289"/>
    </location>
</feature>
<evidence type="ECO:0000256" key="3">
    <source>
        <dbReference type="ARBA" id="ARBA00022670"/>
    </source>
</evidence>
<name>A0A1M7Y2B4_9BACT</name>
<dbReference type="Pfam" id="PF01343">
    <property type="entry name" value="Peptidase_S49"/>
    <property type="match status" value="2"/>
</dbReference>
<dbReference type="PIRSF" id="PIRSF001217">
    <property type="entry name" value="Protease_4_SppA"/>
    <property type="match status" value="1"/>
</dbReference>
<dbReference type="EMBL" id="FRFE01000004">
    <property type="protein sequence ID" value="SHO46008.1"/>
    <property type="molecule type" value="Genomic_DNA"/>
</dbReference>
<comment type="subcellular location">
    <subcellularLocation>
        <location evidence="1">Membrane</location>
    </subcellularLocation>
</comment>
<proteinExistence type="inferred from homology"/>
<dbReference type="GO" id="GO:0006465">
    <property type="term" value="P:signal peptide processing"/>
    <property type="evidence" value="ECO:0007669"/>
    <property type="project" value="InterPro"/>
</dbReference>
<feature type="active site" description="Nucleophile" evidence="7">
    <location>
        <position position="408"/>
    </location>
</feature>
<dbReference type="Proteomes" id="UP000184603">
    <property type="component" value="Unassembled WGS sequence"/>
</dbReference>